<sequence length="175" mass="20126">MPPKSQLILNGNIIDKLFEDIDQRMIMPSWVSPPPQDLGTKRGGKLTVDQWRTLATIFLVLTLVNLWGNGSPELKDQLDNFISLVIVTKYATKRRISTQDIAIVEENLVKYLEGLKTIYPRHNFTINHHTSLHLPQFLRCLGPTHSWWTFPFEQFNGIIQQINNNSKLGDILFST</sequence>
<gene>
    <name evidence="2" type="ORF">FA15DRAFT_605440</name>
</gene>
<proteinExistence type="predicted"/>
<feature type="domain" description="DUF4218" evidence="1">
    <location>
        <begin position="95"/>
        <end position="161"/>
    </location>
</feature>
<organism evidence="2 3">
    <name type="scientific">Coprinopsis marcescibilis</name>
    <name type="common">Agaric fungus</name>
    <name type="synonym">Psathyrella marcescibilis</name>
    <dbReference type="NCBI Taxonomy" id="230819"/>
    <lineage>
        <taxon>Eukaryota</taxon>
        <taxon>Fungi</taxon>
        <taxon>Dikarya</taxon>
        <taxon>Basidiomycota</taxon>
        <taxon>Agaricomycotina</taxon>
        <taxon>Agaricomycetes</taxon>
        <taxon>Agaricomycetidae</taxon>
        <taxon>Agaricales</taxon>
        <taxon>Agaricineae</taxon>
        <taxon>Psathyrellaceae</taxon>
        <taxon>Coprinopsis</taxon>
    </lineage>
</organism>
<dbReference type="AlphaFoldDB" id="A0A5C3KB88"/>
<protein>
    <recommendedName>
        <fullName evidence="1">DUF4218 domain-containing protein</fullName>
    </recommendedName>
</protein>
<name>A0A5C3KB88_COPMA</name>
<evidence type="ECO:0000313" key="2">
    <source>
        <dbReference type="EMBL" id="TFK17270.1"/>
    </source>
</evidence>
<dbReference type="Pfam" id="PF13960">
    <property type="entry name" value="DUF4218"/>
    <property type="match status" value="1"/>
</dbReference>
<dbReference type="PANTHER" id="PTHR46579">
    <property type="entry name" value="F5/8 TYPE C DOMAIN-CONTAINING PROTEIN-RELATED"/>
    <property type="match status" value="1"/>
</dbReference>
<evidence type="ECO:0000313" key="3">
    <source>
        <dbReference type="Proteomes" id="UP000307440"/>
    </source>
</evidence>
<keyword evidence="3" id="KW-1185">Reference proteome</keyword>
<evidence type="ECO:0000259" key="1">
    <source>
        <dbReference type="Pfam" id="PF13960"/>
    </source>
</evidence>
<dbReference type="InterPro" id="IPR025452">
    <property type="entry name" value="DUF4218"/>
</dbReference>
<accession>A0A5C3KB88</accession>
<dbReference type="Proteomes" id="UP000307440">
    <property type="component" value="Unassembled WGS sequence"/>
</dbReference>
<dbReference type="EMBL" id="ML210540">
    <property type="protein sequence ID" value="TFK17270.1"/>
    <property type="molecule type" value="Genomic_DNA"/>
</dbReference>
<dbReference type="PANTHER" id="PTHR46579:SF1">
    <property type="entry name" value="F5_8 TYPE C DOMAIN-CONTAINING PROTEIN"/>
    <property type="match status" value="1"/>
</dbReference>
<dbReference type="STRING" id="230819.A0A5C3KB88"/>
<reference evidence="2 3" key="1">
    <citation type="journal article" date="2019" name="Nat. Ecol. Evol.">
        <title>Megaphylogeny resolves global patterns of mushroom evolution.</title>
        <authorList>
            <person name="Varga T."/>
            <person name="Krizsan K."/>
            <person name="Foldi C."/>
            <person name="Dima B."/>
            <person name="Sanchez-Garcia M."/>
            <person name="Sanchez-Ramirez S."/>
            <person name="Szollosi G.J."/>
            <person name="Szarkandi J.G."/>
            <person name="Papp V."/>
            <person name="Albert L."/>
            <person name="Andreopoulos W."/>
            <person name="Angelini C."/>
            <person name="Antonin V."/>
            <person name="Barry K.W."/>
            <person name="Bougher N.L."/>
            <person name="Buchanan P."/>
            <person name="Buyck B."/>
            <person name="Bense V."/>
            <person name="Catcheside P."/>
            <person name="Chovatia M."/>
            <person name="Cooper J."/>
            <person name="Damon W."/>
            <person name="Desjardin D."/>
            <person name="Finy P."/>
            <person name="Geml J."/>
            <person name="Haridas S."/>
            <person name="Hughes K."/>
            <person name="Justo A."/>
            <person name="Karasinski D."/>
            <person name="Kautmanova I."/>
            <person name="Kiss B."/>
            <person name="Kocsube S."/>
            <person name="Kotiranta H."/>
            <person name="LaButti K.M."/>
            <person name="Lechner B.E."/>
            <person name="Liimatainen K."/>
            <person name="Lipzen A."/>
            <person name="Lukacs Z."/>
            <person name="Mihaltcheva S."/>
            <person name="Morgado L.N."/>
            <person name="Niskanen T."/>
            <person name="Noordeloos M.E."/>
            <person name="Ohm R.A."/>
            <person name="Ortiz-Santana B."/>
            <person name="Ovrebo C."/>
            <person name="Racz N."/>
            <person name="Riley R."/>
            <person name="Savchenko A."/>
            <person name="Shiryaev A."/>
            <person name="Soop K."/>
            <person name="Spirin V."/>
            <person name="Szebenyi C."/>
            <person name="Tomsovsky M."/>
            <person name="Tulloss R.E."/>
            <person name="Uehling J."/>
            <person name="Grigoriev I.V."/>
            <person name="Vagvolgyi C."/>
            <person name="Papp T."/>
            <person name="Martin F.M."/>
            <person name="Miettinen O."/>
            <person name="Hibbett D.S."/>
            <person name="Nagy L.G."/>
        </authorList>
    </citation>
    <scope>NUCLEOTIDE SEQUENCE [LARGE SCALE GENOMIC DNA]</scope>
    <source>
        <strain evidence="2 3">CBS 121175</strain>
    </source>
</reference>
<dbReference type="OrthoDB" id="3248986at2759"/>